<dbReference type="STRING" id="431595.K3XB99"/>
<reference evidence="3" key="2">
    <citation type="submission" date="2010-04" db="EMBL/GenBank/DDBJ databases">
        <authorList>
            <person name="Buell R."/>
            <person name="Hamilton J."/>
            <person name="Hostetler J."/>
        </authorList>
    </citation>
    <scope>NUCLEOTIDE SEQUENCE [LARGE SCALE GENOMIC DNA]</scope>
    <source>
        <strain evidence="3">DAOM:BR144</strain>
    </source>
</reference>
<name>K3XB99_GLOUD</name>
<dbReference type="InterPro" id="IPR029058">
    <property type="entry name" value="AB_hydrolase_fold"/>
</dbReference>
<dbReference type="EnsemblProtists" id="PYU1_T014498">
    <property type="protein sequence ID" value="PYU1_T014498"/>
    <property type="gene ID" value="PYU1_G014467"/>
</dbReference>
<dbReference type="EMBL" id="GL376575">
    <property type="status" value="NOT_ANNOTATED_CDS"/>
    <property type="molecule type" value="Genomic_DNA"/>
</dbReference>
<dbReference type="Proteomes" id="UP000019132">
    <property type="component" value="Unassembled WGS sequence"/>
</dbReference>
<dbReference type="SUPFAM" id="SSF53474">
    <property type="entry name" value="alpha/beta-Hydrolases"/>
    <property type="match status" value="1"/>
</dbReference>
<dbReference type="OMA" id="QNAQNLW"/>
<dbReference type="Gene3D" id="3.40.50.1820">
    <property type="entry name" value="alpha/beta hydrolase"/>
    <property type="match status" value="1"/>
</dbReference>
<accession>K3XB99</accession>
<protein>
    <recommendedName>
        <fullName evidence="1">Serine aminopeptidase S33 domain-containing protein</fullName>
    </recommendedName>
</protein>
<keyword evidence="3" id="KW-1185">Reference proteome</keyword>
<dbReference type="AlphaFoldDB" id="K3XB99"/>
<evidence type="ECO:0000313" key="3">
    <source>
        <dbReference type="Proteomes" id="UP000019132"/>
    </source>
</evidence>
<evidence type="ECO:0000259" key="1">
    <source>
        <dbReference type="Pfam" id="PF12146"/>
    </source>
</evidence>
<dbReference type="eggNOG" id="KOG1455">
    <property type="taxonomic scope" value="Eukaryota"/>
</dbReference>
<dbReference type="PANTHER" id="PTHR11614">
    <property type="entry name" value="PHOSPHOLIPASE-RELATED"/>
    <property type="match status" value="1"/>
</dbReference>
<dbReference type="InParanoid" id="K3XB99"/>
<dbReference type="Pfam" id="PF12146">
    <property type="entry name" value="Hydrolase_4"/>
    <property type="match status" value="1"/>
</dbReference>
<dbReference type="VEuPathDB" id="FungiDB:PYU1_G014467"/>
<reference evidence="2" key="3">
    <citation type="submission" date="2015-02" db="UniProtKB">
        <authorList>
            <consortium name="EnsemblProtists"/>
        </authorList>
    </citation>
    <scope>IDENTIFICATION</scope>
    <source>
        <strain evidence="2">DAOM BR144</strain>
    </source>
</reference>
<dbReference type="InterPro" id="IPR051044">
    <property type="entry name" value="MAG_DAG_Lipase"/>
</dbReference>
<proteinExistence type="predicted"/>
<dbReference type="InterPro" id="IPR022742">
    <property type="entry name" value="Hydrolase_4"/>
</dbReference>
<sequence length="364" mass="40622">MVAVLEATGAIAIGYVLWKALAGIYGWTHSHHALPHASHTLKRSTSSEKAHAIDVLRPFFTTKHGFALFVRKWLPRHDTKPRGVVFLVHGLGEHGGRYDHVARLLARAGFAVFSVDHQGHGLSDGERMFAQKIVHLAEDYLEFVNHVLHGPKDESVNASVLDPSLDAHADVDFSKLPRFVFGHSLGGVVTLLIAELSYARNLKWNGVVLSSPAIYCAPLGKHPWFLSLIAKLSAWMPKNTLPPLGLDVLFNDPDVATRWLRDPLRPAHGSTIRLSAEVIKTGRQYTQDECKFTTEQFDSPLYVLHGEHDQVCFAKGSVRFYTKCATKDKTLNVVPTNLHEVLNLDGYDQIVQEIIEWMGKHIDN</sequence>
<feature type="domain" description="Serine aminopeptidase S33" evidence="1">
    <location>
        <begin position="80"/>
        <end position="343"/>
    </location>
</feature>
<evidence type="ECO:0000313" key="2">
    <source>
        <dbReference type="EnsemblProtists" id="PYU1_T014498"/>
    </source>
</evidence>
<reference evidence="3" key="1">
    <citation type="journal article" date="2010" name="Genome Biol.">
        <title>Genome sequence of the necrotrophic plant pathogen Pythium ultimum reveals original pathogenicity mechanisms and effector repertoire.</title>
        <authorList>
            <person name="Levesque C.A."/>
            <person name="Brouwer H."/>
            <person name="Cano L."/>
            <person name="Hamilton J.P."/>
            <person name="Holt C."/>
            <person name="Huitema E."/>
            <person name="Raffaele S."/>
            <person name="Robideau G.P."/>
            <person name="Thines M."/>
            <person name="Win J."/>
            <person name="Zerillo M.M."/>
            <person name="Beakes G.W."/>
            <person name="Boore J.L."/>
            <person name="Busam D."/>
            <person name="Dumas B."/>
            <person name="Ferriera S."/>
            <person name="Fuerstenberg S.I."/>
            <person name="Gachon C.M."/>
            <person name="Gaulin E."/>
            <person name="Govers F."/>
            <person name="Grenville-Briggs L."/>
            <person name="Horner N."/>
            <person name="Hostetler J."/>
            <person name="Jiang R.H."/>
            <person name="Johnson J."/>
            <person name="Krajaejun T."/>
            <person name="Lin H."/>
            <person name="Meijer H.J."/>
            <person name="Moore B."/>
            <person name="Morris P."/>
            <person name="Phuntmart V."/>
            <person name="Puiu D."/>
            <person name="Shetty J."/>
            <person name="Stajich J.E."/>
            <person name="Tripathy S."/>
            <person name="Wawra S."/>
            <person name="van West P."/>
            <person name="Whitty B.R."/>
            <person name="Coutinho P.M."/>
            <person name="Henrissat B."/>
            <person name="Martin F."/>
            <person name="Thomas P.D."/>
            <person name="Tyler B.M."/>
            <person name="De Vries R.P."/>
            <person name="Kamoun S."/>
            <person name="Yandell M."/>
            <person name="Tisserat N."/>
            <person name="Buell C.R."/>
        </authorList>
    </citation>
    <scope>NUCLEOTIDE SEQUENCE</scope>
    <source>
        <strain evidence="3">DAOM:BR144</strain>
    </source>
</reference>
<organism evidence="2 3">
    <name type="scientific">Globisporangium ultimum (strain ATCC 200006 / CBS 805.95 / DAOM BR144)</name>
    <name type="common">Pythium ultimum</name>
    <dbReference type="NCBI Taxonomy" id="431595"/>
    <lineage>
        <taxon>Eukaryota</taxon>
        <taxon>Sar</taxon>
        <taxon>Stramenopiles</taxon>
        <taxon>Oomycota</taxon>
        <taxon>Peronosporomycetes</taxon>
        <taxon>Pythiales</taxon>
        <taxon>Pythiaceae</taxon>
        <taxon>Globisporangium</taxon>
    </lineage>
</organism>
<dbReference type="HOGENOM" id="CLU_026209_7_1_1"/>